<evidence type="ECO:0000256" key="3">
    <source>
        <dbReference type="SAM" id="Coils"/>
    </source>
</evidence>
<dbReference type="GO" id="GO:0005829">
    <property type="term" value="C:cytosol"/>
    <property type="evidence" value="ECO:0007669"/>
    <property type="project" value="TreeGrafter"/>
</dbReference>
<feature type="domain" description="tRNA (32-2'-O)-methyltransferase regulator THADA-like C-terminal TPR repeats region" evidence="6">
    <location>
        <begin position="833"/>
        <end position="1023"/>
    </location>
</feature>
<feature type="domain" description="tRNA (32-2'-O)-methyltransferase regulator THADA-like TPR repeats region" evidence="5">
    <location>
        <begin position="201"/>
        <end position="391"/>
    </location>
</feature>
<feature type="domain" description="DUF2428" evidence="4">
    <location>
        <begin position="571"/>
        <end position="831"/>
    </location>
</feature>
<keyword evidence="8" id="KW-1185">Reference proteome</keyword>
<name>A0A078A6R8_STYLE</name>
<evidence type="ECO:0000259" key="5">
    <source>
        <dbReference type="Pfam" id="PF25150"/>
    </source>
</evidence>
<dbReference type="PANTHER" id="PTHR14387">
    <property type="entry name" value="THADA/DEATH RECEPTOR INTERACTING PROTEIN"/>
    <property type="match status" value="1"/>
</dbReference>
<keyword evidence="2" id="KW-0819">tRNA processing</keyword>
<dbReference type="Pfam" id="PF10350">
    <property type="entry name" value="DUF2428"/>
    <property type="match status" value="1"/>
</dbReference>
<dbReference type="InterPro" id="IPR051954">
    <property type="entry name" value="tRNA_methyltransferase_THADA"/>
</dbReference>
<comment type="similarity">
    <text evidence="1">Belongs to the THADA family.</text>
</comment>
<dbReference type="InterPro" id="IPR056843">
    <property type="entry name" value="THADA-like_TPR"/>
</dbReference>
<dbReference type="Pfam" id="PF25150">
    <property type="entry name" value="TPR_Trm732"/>
    <property type="match status" value="1"/>
</dbReference>
<evidence type="ECO:0000259" key="4">
    <source>
        <dbReference type="Pfam" id="PF10350"/>
    </source>
</evidence>
<dbReference type="PANTHER" id="PTHR14387:SF0">
    <property type="entry name" value="DUF2428 DOMAIN-CONTAINING PROTEIN"/>
    <property type="match status" value="1"/>
</dbReference>
<keyword evidence="3" id="KW-0175">Coiled coil</keyword>
<reference evidence="7 8" key="1">
    <citation type="submission" date="2014-06" db="EMBL/GenBank/DDBJ databases">
        <authorList>
            <person name="Swart Estienne"/>
        </authorList>
    </citation>
    <scope>NUCLEOTIDE SEQUENCE [LARGE SCALE GENOMIC DNA]</scope>
    <source>
        <strain evidence="7 8">130c</strain>
    </source>
</reference>
<evidence type="ECO:0000313" key="7">
    <source>
        <dbReference type="EMBL" id="CDW77950.1"/>
    </source>
</evidence>
<evidence type="ECO:0000256" key="2">
    <source>
        <dbReference type="ARBA" id="ARBA00022694"/>
    </source>
</evidence>
<dbReference type="InParanoid" id="A0A078A6R8"/>
<sequence length="1565" mass="181941">MIVNCEQNESIKKVESFSALQSQITDIFASNDQSLINSVFTICLNHLDHPLNTVAVISKSLVKKTLHQADKQKVRSLYLPEIERLKVRGYKSRFIGLNIIIDYVDPFTYLEENPGAVQEIMESTIEAVTTGKYVINFFESVLKKAMGKSVEQEQKSKRKPERSGMCSYNTYSHKNQQELSPIYLLLTDPTTGRQRSLTTQTLDQILTLLKIARSNKMLIIDETHIRLEKKCQESLNQLKPELPDFMFPHEYLLKLVLSENFQTCLNCIEIVAMEVKQTCSITKFEYEMANRFIKNCLRTTFPEFRQKYIKAIKSFIIRLRTSTDKDIRKYVASEEGQMTENVQQVVDFMRDIITFIQDNLYLDKPVEGALPLFEIFKIFIELFGDYEYKLRITQIYPPCHLISKAKLLEQQSFFVFLLNSLKSTWTQVRMYSYDILIRYPDNYPLYQDKNFINTVILQTALELANNPKAMLAEASALFFNLILKKCLRQLDFLDIQDGTQDDQDLQLQYLKYILSLIQKRVTTFQVSLIKEGKKEALLHGLLSFFKHLFEDFKINVNPETNPEAFQKWRTFFKDLLDTCLSISQVCKGLISNNGLMSDAEGVEGGIGEIKVDCRGHPIKMDGLGEGVENEDYENLILVGVWLAVKEDGLTLFNFLKWLDFPTSRDDNTKFIVDQDIHLLCDSFLDMLFNFKHRGAIEKAAETFSLFCQKLLSSPDAYYKSLPERMLDQALEKITTENLSTILRRSAGIPPTIIAILRAEPISAEPILLNKTLEFLLKLAQESVSERDDSKIHALNIMRFIFQDAFLRHDVQKFITPAMILATESFSSNSWSIRNSALMAFTALTKRILNNLHVQDQDLSRTKGLSVFEFLTKYEKLSNYFQIKLKEGLKLTGKIQKEEKEKQDLVIFSILLLISRLIPSFQLVENIEEAKNENKQVEEEKSELTNDLRSSKFEAIDEYVRLIKTYGGNATYFVRKISAQALLPLIKFDSYIDEIKDCYSQIQNSLADSKSKLRQNTAHGLFIRLHVFQSAYFQYRDITNKQLGPGHYQNVQVQRKVEEVTLVQCFEKFETHYEKAEQTYSRISIALYVKSFYKAVNKLRNYTISEETISRYHQRFQVLMSELQGQELSSDKQIILQQIARLLIVLNLKTIIQKNPNSTQNENNIFEIVKSIVGSFIDNYSDFVYTFLNQYNTMALRTLSRIQVTTLVQHSQTTFFKSKLILEITIRDEKYCKVIENLLIISYKLLKQNTQLYNQDFTETLFSYFHKCNSNPSILSQVLKLLTIAAERDLSQKQAQSTLVCDVAQFLYNYSNMDHKEQVRIAVSKSIGKLIKHLRISNDSIFVSSLEYFSAYCNVISAMVLLLNDEQPDIRYYLCHYGLTQVIENNQEWTIQHAQNEQGQDQEMIAVTLNDELIQVRLFQDITDKLMAINNENILKHFANEFLLKQWILANPYRDHLAKNFEDKIFFFEPINKFYDLLWVKRIAFRSLIQVISYLDYTLISEEQLGNLEKSIISFYSDDQVLRQSSTNFEKVVEVIILHRLRNGLEQTQTVAASDKNDQYIRELLQ</sequence>
<dbReference type="InterPro" id="IPR016024">
    <property type="entry name" value="ARM-type_fold"/>
</dbReference>
<dbReference type="SUPFAM" id="SSF48371">
    <property type="entry name" value="ARM repeat"/>
    <property type="match status" value="2"/>
</dbReference>
<feature type="coiled-coil region" evidence="3">
    <location>
        <begin position="919"/>
        <end position="953"/>
    </location>
</feature>
<dbReference type="EMBL" id="CCKQ01006630">
    <property type="protein sequence ID" value="CDW77950.1"/>
    <property type="molecule type" value="Genomic_DNA"/>
</dbReference>
<gene>
    <name evidence="7" type="primary">Contig5207.g5584</name>
    <name evidence="7" type="ORF">STYLEM_6919</name>
</gene>
<dbReference type="OMA" id="QLEMRIH"/>
<evidence type="ECO:0000259" key="6">
    <source>
        <dbReference type="Pfam" id="PF25151"/>
    </source>
</evidence>
<dbReference type="OrthoDB" id="73997at2759"/>
<protein>
    <submittedName>
        <fullName evidence="7">Heat repeat domain containing protein</fullName>
    </submittedName>
</protein>
<dbReference type="Proteomes" id="UP000039865">
    <property type="component" value="Unassembled WGS sequence"/>
</dbReference>
<dbReference type="InterPro" id="IPR056842">
    <property type="entry name" value="THADA-like_TPR_C"/>
</dbReference>
<organism evidence="7 8">
    <name type="scientific">Stylonychia lemnae</name>
    <name type="common">Ciliate</name>
    <dbReference type="NCBI Taxonomy" id="5949"/>
    <lineage>
        <taxon>Eukaryota</taxon>
        <taxon>Sar</taxon>
        <taxon>Alveolata</taxon>
        <taxon>Ciliophora</taxon>
        <taxon>Intramacronucleata</taxon>
        <taxon>Spirotrichea</taxon>
        <taxon>Stichotrichia</taxon>
        <taxon>Sporadotrichida</taxon>
        <taxon>Oxytrichidae</taxon>
        <taxon>Stylonychinae</taxon>
        <taxon>Stylonychia</taxon>
    </lineage>
</organism>
<dbReference type="Pfam" id="PF25151">
    <property type="entry name" value="TPR_Trm732_C"/>
    <property type="match status" value="1"/>
</dbReference>
<dbReference type="InterPro" id="IPR019442">
    <property type="entry name" value="THADA/TRM732_DUF2428"/>
</dbReference>
<evidence type="ECO:0000256" key="1">
    <source>
        <dbReference type="ARBA" id="ARBA00010409"/>
    </source>
</evidence>
<dbReference type="GO" id="GO:0030488">
    <property type="term" value="P:tRNA methylation"/>
    <property type="evidence" value="ECO:0007669"/>
    <property type="project" value="TreeGrafter"/>
</dbReference>
<evidence type="ECO:0000313" key="8">
    <source>
        <dbReference type="Proteomes" id="UP000039865"/>
    </source>
</evidence>
<accession>A0A078A6R8</accession>
<proteinExistence type="inferred from homology"/>